<sequence length="275" mass="30881">MANTSPIILKLVFCFSISAILFRNSNSEQANPLVNSETDSRHIPSATDYDFVDDTTPPKQQNQLFTQDSHPPVSENQQTHELLTNNVNIAEQQIPSTIAFEESVVLKCKDDDDDEQPTVSHATTADQEQPAEDDGQVETISPTTLAPPHSVETTVEVHQGIPIPSTANDIPYLPPSKYGYTSYPRPRSEIEYQPAPQIHNTYVPRPILSPAQVRNNYQLPSALRPQMNFPTNSVSQLFSITQDCYRDKLRFTTIIPYSTSSINSTTTNTMWWNTR</sequence>
<reference evidence="3 5" key="1">
    <citation type="submission" date="2015-01" db="EMBL/GenBank/DDBJ databases">
        <title>Evolution of Trichinella species and genotypes.</title>
        <authorList>
            <person name="Korhonen P.K."/>
            <person name="Edoardo P."/>
            <person name="Giuseppe L.R."/>
            <person name="Gasser R.B."/>
        </authorList>
    </citation>
    <scope>NUCLEOTIDE SEQUENCE [LARGE SCALE GENOMIC DNA]</scope>
    <source>
        <strain evidence="3">ISS37</strain>
    </source>
</reference>
<dbReference type="OrthoDB" id="5917833at2759"/>
<proteinExistence type="predicted"/>
<feature type="region of interest" description="Disordered" evidence="1">
    <location>
        <begin position="110"/>
        <end position="147"/>
    </location>
</feature>
<dbReference type="EMBL" id="JYDL01000006">
    <property type="protein sequence ID" value="KRX26619.1"/>
    <property type="molecule type" value="Genomic_DNA"/>
</dbReference>
<comment type="caution">
    <text evidence="3">The sequence shown here is derived from an EMBL/GenBank/DDBJ whole genome shotgun (WGS) entry which is preliminary data.</text>
</comment>
<feature type="region of interest" description="Disordered" evidence="1">
    <location>
        <begin position="29"/>
        <end position="77"/>
    </location>
</feature>
<dbReference type="Proteomes" id="UP000054630">
    <property type="component" value="Unassembled WGS sequence"/>
</dbReference>
<evidence type="ECO:0000313" key="4">
    <source>
        <dbReference type="EMBL" id="KRX26740.1"/>
    </source>
</evidence>
<name>A0A0V0SIX1_9BILA</name>
<accession>A0A0V0SIX1</accession>
<evidence type="ECO:0000313" key="5">
    <source>
        <dbReference type="Proteomes" id="UP000054630"/>
    </source>
</evidence>
<gene>
    <name evidence="3" type="ORF">T07_10651</name>
    <name evidence="4" type="ORF">T07_11201</name>
</gene>
<feature type="compositionally biased region" description="Polar residues" evidence="1">
    <location>
        <begin position="57"/>
        <end position="77"/>
    </location>
</feature>
<evidence type="ECO:0000313" key="3">
    <source>
        <dbReference type="EMBL" id="KRX26619.1"/>
    </source>
</evidence>
<organism evidence="3 5">
    <name type="scientific">Trichinella nelsoni</name>
    <dbReference type="NCBI Taxonomy" id="6336"/>
    <lineage>
        <taxon>Eukaryota</taxon>
        <taxon>Metazoa</taxon>
        <taxon>Ecdysozoa</taxon>
        <taxon>Nematoda</taxon>
        <taxon>Enoplea</taxon>
        <taxon>Dorylaimia</taxon>
        <taxon>Trichinellida</taxon>
        <taxon>Trichinellidae</taxon>
        <taxon>Trichinella</taxon>
    </lineage>
</organism>
<evidence type="ECO:0000256" key="1">
    <source>
        <dbReference type="SAM" id="MobiDB-lite"/>
    </source>
</evidence>
<feature type="signal peptide" evidence="2">
    <location>
        <begin position="1"/>
        <end position="27"/>
    </location>
</feature>
<evidence type="ECO:0000256" key="2">
    <source>
        <dbReference type="SAM" id="SignalP"/>
    </source>
</evidence>
<feature type="chain" id="PRO_5007437606" evidence="2">
    <location>
        <begin position="28"/>
        <end position="275"/>
    </location>
</feature>
<dbReference type="EMBL" id="JYDL01000006">
    <property type="protein sequence ID" value="KRX26740.1"/>
    <property type="molecule type" value="Genomic_DNA"/>
</dbReference>
<protein>
    <submittedName>
        <fullName evidence="3">Uncharacterized protein</fullName>
    </submittedName>
</protein>
<dbReference type="AlphaFoldDB" id="A0A0V0SIX1"/>
<feature type="compositionally biased region" description="Polar residues" evidence="1">
    <location>
        <begin position="117"/>
        <end position="127"/>
    </location>
</feature>
<keyword evidence="2" id="KW-0732">Signal</keyword>
<keyword evidence="5" id="KW-1185">Reference proteome</keyword>